<gene>
    <name evidence="2" type="ORF">DVH24_017524</name>
</gene>
<dbReference type="AlphaFoldDB" id="A0A498KTG3"/>
<dbReference type="Proteomes" id="UP000290289">
    <property type="component" value="Unassembled WGS sequence"/>
</dbReference>
<dbReference type="EMBL" id="RDQH01000243">
    <property type="protein sequence ID" value="RXI09674.1"/>
    <property type="molecule type" value="Genomic_DNA"/>
</dbReference>
<organism evidence="2 3">
    <name type="scientific">Malus domestica</name>
    <name type="common">Apple</name>
    <name type="synonym">Pyrus malus</name>
    <dbReference type="NCBI Taxonomy" id="3750"/>
    <lineage>
        <taxon>Eukaryota</taxon>
        <taxon>Viridiplantae</taxon>
        <taxon>Streptophyta</taxon>
        <taxon>Embryophyta</taxon>
        <taxon>Tracheophyta</taxon>
        <taxon>Spermatophyta</taxon>
        <taxon>Magnoliopsida</taxon>
        <taxon>eudicotyledons</taxon>
        <taxon>Gunneridae</taxon>
        <taxon>Pentapetalae</taxon>
        <taxon>rosids</taxon>
        <taxon>fabids</taxon>
        <taxon>Rosales</taxon>
        <taxon>Rosaceae</taxon>
        <taxon>Amygdaloideae</taxon>
        <taxon>Maleae</taxon>
        <taxon>Malus</taxon>
    </lineage>
</organism>
<comment type="caution">
    <text evidence="2">The sequence shown here is derived from an EMBL/GenBank/DDBJ whole genome shotgun (WGS) entry which is preliminary data.</text>
</comment>
<proteinExistence type="predicted"/>
<reference evidence="2 3" key="1">
    <citation type="submission" date="2018-10" db="EMBL/GenBank/DDBJ databases">
        <title>A high-quality apple genome assembly.</title>
        <authorList>
            <person name="Hu J."/>
        </authorList>
    </citation>
    <scope>NUCLEOTIDE SEQUENCE [LARGE SCALE GENOMIC DNA]</scope>
    <source>
        <strain evidence="3">cv. HFTH1</strain>
        <tissue evidence="2">Young leaf</tissue>
    </source>
</reference>
<feature type="chain" id="PRO_5019768553" evidence="1">
    <location>
        <begin position="24"/>
        <end position="113"/>
    </location>
</feature>
<name>A0A498KTG3_MALDO</name>
<keyword evidence="1" id="KW-0732">Signal</keyword>
<evidence type="ECO:0000313" key="3">
    <source>
        <dbReference type="Proteomes" id="UP000290289"/>
    </source>
</evidence>
<evidence type="ECO:0000256" key="1">
    <source>
        <dbReference type="SAM" id="SignalP"/>
    </source>
</evidence>
<keyword evidence="3" id="KW-1185">Reference proteome</keyword>
<protein>
    <submittedName>
        <fullName evidence="2">Uncharacterized protein</fullName>
    </submittedName>
</protein>
<feature type="signal peptide" evidence="1">
    <location>
        <begin position="1"/>
        <end position="23"/>
    </location>
</feature>
<evidence type="ECO:0000313" key="2">
    <source>
        <dbReference type="EMBL" id="RXI09674.1"/>
    </source>
</evidence>
<accession>A0A498KTG3</accession>
<sequence>MNSIIFCLLLVSMVVMNNVGVEARKQFIGIGILDPCRRPGGWHPGCPIHTGKVVLFIRASLLFLNPLGPIPAVCSRILRCRHGHKKDTILIQVYRTYQDHSLQKLQFFGDLKS</sequence>